<reference evidence="2" key="1">
    <citation type="journal article" date="2014" name="Int. J. Syst. Evol. Microbiol.">
        <title>Complete genome sequence of Corynebacterium casei LMG S-19264T (=DSM 44701T), isolated from a smear-ripened cheese.</title>
        <authorList>
            <consortium name="US DOE Joint Genome Institute (JGI-PGF)"/>
            <person name="Walter F."/>
            <person name="Albersmeier A."/>
            <person name="Kalinowski J."/>
            <person name="Ruckert C."/>
        </authorList>
    </citation>
    <scope>NUCLEOTIDE SEQUENCE</scope>
    <source>
        <strain evidence="2">KCTC 42650</strain>
    </source>
</reference>
<dbReference type="AlphaFoldDB" id="A0A8J3M3U2"/>
<dbReference type="EMBL" id="BNCJ01000001">
    <property type="protein sequence ID" value="GHF35298.1"/>
    <property type="molecule type" value="Genomic_DNA"/>
</dbReference>
<keyword evidence="1" id="KW-0812">Transmembrane</keyword>
<feature type="transmembrane region" description="Helical" evidence="1">
    <location>
        <begin position="213"/>
        <end position="232"/>
    </location>
</feature>
<feature type="transmembrane region" description="Helical" evidence="1">
    <location>
        <begin position="244"/>
        <end position="267"/>
    </location>
</feature>
<protein>
    <recommendedName>
        <fullName evidence="4">DUF2157 domain-containing protein</fullName>
    </recommendedName>
</protein>
<feature type="transmembrane region" description="Helical" evidence="1">
    <location>
        <begin position="88"/>
        <end position="107"/>
    </location>
</feature>
<sequence length="363" mass="39085">MAEPPAEIGTDDIRAAVASGLLSERQAAALTALAHSRRGAREDLAAGDEPFELFRGFNEIFIMVGLSILAAGWIGIAAWWVYDDLTVWKSSLVTICSITAALIWLLSEYFIRIRRMVGPAILLTIFFAANAVFGLAQWHAQVFMLAQEDYSSLILPGFLAVAATGVFWLRFKVPFAMALIALGLFATALLIAATSAGKPQSVTELFVLSGQGGFAWVTLALGLATFVVAMLFDGSDPHRVTRRAAQGFWLHLVAAPMIINTVALSLLDRGTVAAQWQILAMMVLFAVVAVVIDRRSFLLAAISYVVSVIVALNPLTEDIAFAALILALGLFLVLLGAFWARIRGALVAVLPLGGLRRRLPPIH</sequence>
<reference evidence="2" key="2">
    <citation type="submission" date="2020-09" db="EMBL/GenBank/DDBJ databases">
        <authorList>
            <person name="Sun Q."/>
            <person name="Kim S."/>
        </authorList>
    </citation>
    <scope>NUCLEOTIDE SEQUENCE</scope>
    <source>
        <strain evidence="2">KCTC 42650</strain>
    </source>
</reference>
<evidence type="ECO:0000313" key="3">
    <source>
        <dbReference type="Proteomes" id="UP000626220"/>
    </source>
</evidence>
<evidence type="ECO:0000256" key="1">
    <source>
        <dbReference type="SAM" id="Phobius"/>
    </source>
</evidence>
<dbReference type="Proteomes" id="UP000626220">
    <property type="component" value="Unassembled WGS sequence"/>
</dbReference>
<organism evidence="2 3">
    <name type="scientific">Seohaeicola zhoushanensis</name>
    <dbReference type="NCBI Taxonomy" id="1569283"/>
    <lineage>
        <taxon>Bacteria</taxon>
        <taxon>Pseudomonadati</taxon>
        <taxon>Pseudomonadota</taxon>
        <taxon>Alphaproteobacteria</taxon>
        <taxon>Rhodobacterales</taxon>
        <taxon>Roseobacteraceae</taxon>
        <taxon>Seohaeicola</taxon>
    </lineage>
</organism>
<feature type="transmembrane region" description="Helical" evidence="1">
    <location>
        <begin position="273"/>
        <end position="292"/>
    </location>
</feature>
<proteinExistence type="predicted"/>
<evidence type="ECO:0000313" key="2">
    <source>
        <dbReference type="EMBL" id="GHF35298.1"/>
    </source>
</evidence>
<name>A0A8J3M3U2_9RHOB</name>
<gene>
    <name evidence="2" type="ORF">GCM10017056_03520</name>
</gene>
<dbReference type="RefSeq" id="WP_229863861.1">
    <property type="nucleotide sequence ID" value="NZ_BNCJ01000001.1"/>
</dbReference>
<comment type="caution">
    <text evidence="2">The sequence shown here is derived from an EMBL/GenBank/DDBJ whole genome shotgun (WGS) entry which is preliminary data.</text>
</comment>
<keyword evidence="3" id="KW-1185">Reference proteome</keyword>
<accession>A0A8J3M3U2</accession>
<evidence type="ECO:0008006" key="4">
    <source>
        <dbReference type="Google" id="ProtNLM"/>
    </source>
</evidence>
<feature type="transmembrane region" description="Helical" evidence="1">
    <location>
        <begin position="119"/>
        <end position="138"/>
    </location>
</feature>
<feature type="transmembrane region" description="Helical" evidence="1">
    <location>
        <begin position="297"/>
        <end position="313"/>
    </location>
</feature>
<feature type="transmembrane region" description="Helical" evidence="1">
    <location>
        <begin position="150"/>
        <end position="169"/>
    </location>
</feature>
<feature type="transmembrane region" description="Helical" evidence="1">
    <location>
        <begin position="319"/>
        <end position="340"/>
    </location>
</feature>
<keyword evidence="1" id="KW-1133">Transmembrane helix</keyword>
<keyword evidence="1" id="KW-0472">Membrane</keyword>
<feature type="transmembrane region" description="Helical" evidence="1">
    <location>
        <begin position="176"/>
        <end position="193"/>
    </location>
</feature>
<feature type="transmembrane region" description="Helical" evidence="1">
    <location>
        <begin position="60"/>
        <end position="82"/>
    </location>
</feature>